<dbReference type="Proteomes" id="UP000308730">
    <property type="component" value="Unassembled WGS sequence"/>
</dbReference>
<evidence type="ECO:0000313" key="2">
    <source>
        <dbReference type="Proteomes" id="UP000308730"/>
    </source>
</evidence>
<evidence type="ECO:0000313" key="1">
    <source>
        <dbReference type="EMBL" id="THH27726.1"/>
    </source>
</evidence>
<protein>
    <recommendedName>
        <fullName evidence="3">SnoaL-like domain-containing protein</fullName>
    </recommendedName>
</protein>
<accession>A0A4S4MNX4</accession>
<comment type="caution">
    <text evidence="1">The sequence shown here is derived from an EMBL/GenBank/DDBJ whole genome shotgun (WGS) entry which is preliminary data.</text>
</comment>
<name>A0A4S4MNX4_9APHY</name>
<reference evidence="1 2" key="1">
    <citation type="submission" date="2019-02" db="EMBL/GenBank/DDBJ databases">
        <title>Genome sequencing of the rare red list fungi Antrodiella citrinella (Flaviporus citrinellus).</title>
        <authorList>
            <person name="Buettner E."/>
            <person name="Kellner H."/>
        </authorList>
    </citation>
    <scope>NUCLEOTIDE SEQUENCE [LARGE SCALE GENOMIC DNA]</scope>
    <source>
        <strain evidence="1 2">DSM 108506</strain>
    </source>
</reference>
<keyword evidence="2" id="KW-1185">Reference proteome</keyword>
<gene>
    <name evidence="1" type="ORF">EUX98_g6453</name>
</gene>
<sequence length="154" mass="16631">MPLTQSFKLPAEKQESPLAKLGLEYAQALGNSDTTRLLPILVEDYHHVFLPGTAFPTLTTRAQFVAHLEAVLPYFGEITGDLKEIVISEDANTIVLQIGVSGTMSDGTPYSSDNLFILHAAQQADGSLKFVSAKEFYNTKSSDELAARLGASKA</sequence>
<dbReference type="AlphaFoldDB" id="A0A4S4MNX4"/>
<proteinExistence type="predicted"/>
<dbReference type="SUPFAM" id="SSF54427">
    <property type="entry name" value="NTF2-like"/>
    <property type="match status" value="1"/>
</dbReference>
<dbReference type="InterPro" id="IPR032710">
    <property type="entry name" value="NTF2-like_dom_sf"/>
</dbReference>
<evidence type="ECO:0008006" key="3">
    <source>
        <dbReference type="Google" id="ProtNLM"/>
    </source>
</evidence>
<dbReference type="OrthoDB" id="3758478at2759"/>
<dbReference type="EMBL" id="SGPM01000229">
    <property type="protein sequence ID" value="THH27726.1"/>
    <property type="molecule type" value="Genomic_DNA"/>
</dbReference>
<dbReference type="Gene3D" id="3.10.450.50">
    <property type="match status" value="1"/>
</dbReference>
<organism evidence="1 2">
    <name type="scientific">Antrodiella citrinella</name>
    <dbReference type="NCBI Taxonomy" id="2447956"/>
    <lineage>
        <taxon>Eukaryota</taxon>
        <taxon>Fungi</taxon>
        <taxon>Dikarya</taxon>
        <taxon>Basidiomycota</taxon>
        <taxon>Agaricomycotina</taxon>
        <taxon>Agaricomycetes</taxon>
        <taxon>Polyporales</taxon>
        <taxon>Steccherinaceae</taxon>
        <taxon>Antrodiella</taxon>
    </lineage>
</organism>